<protein>
    <submittedName>
        <fullName evidence="5">U40-Eretoxin-Ek1a_1</fullName>
    </submittedName>
</protein>
<dbReference type="SUPFAM" id="SSF57256">
    <property type="entry name" value="Elafin-like"/>
    <property type="match status" value="1"/>
</dbReference>
<dbReference type="EMBL" id="HAHE01000200">
    <property type="protein sequence ID" value="SNX34614.1"/>
    <property type="molecule type" value="Transcribed_RNA"/>
</dbReference>
<accession>A0A2D0PC05</accession>
<dbReference type="AlphaFoldDB" id="A0A2D0PC05"/>
<evidence type="ECO:0000256" key="2">
    <source>
        <dbReference type="ARBA" id="ARBA00022656"/>
    </source>
</evidence>
<keyword evidence="3 4" id="KW-0732">Signal</keyword>
<evidence type="ECO:0000256" key="4">
    <source>
        <dbReference type="SAM" id="SignalP"/>
    </source>
</evidence>
<feature type="signal peptide" evidence="4">
    <location>
        <begin position="1"/>
        <end position="18"/>
    </location>
</feature>
<sequence>MKTQLFILLVVCIAAVASEKYCPRQREDSCSLGYKINDCCSQSDCSAWSICCKRPCGNVCLHPSDTPTNGVALKDGEECELGHVYPPTGLEWLFGKKG</sequence>
<evidence type="ECO:0000256" key="1">
    <source>
        <dbReference type="ARBA" id="ARBA00002878"/>
    </source>
</evidence>
<comment type="function">
    <text evidence="1">Has antibacterial activity.</text>
</comment>
<name>A0A2D0PC05_ERECI</name>
<feature type="chain" id="PRO_5015078444" evidence="4">
    <location>
        <begin position="19"/>
        <end position="98"/>
    </location>
</feature>
<reference evidence="5" key="2">
    <citation type="submission" date="2017-10" db="EMBL/GenBank/DDBJ databases">
        <title>Unravelling the molecular evolution of spider venoms.</title>
        <authorList>
            <person name="Pineda S."/>
        </authorList>
    </citation>
    <scope>NUCLEOTIDE SEQUENCE</scope>
</reference>
<dbReference type="EMBL" id="HAHE01000318">
    <property type="protein sequence ID" value="SNX35624.1"/>
    <property type="molecule type" value="Transcribed_RNA"/>
</dbReference>
<organism evidence="5">
    <name type="scientific">Eresus cinnaberinus</name>
    <name type="common">Ladybird spider</name>
    <name type="synonym">Eresus kollari</name>
    <dbReference type="NCBI Taxonomy" id="175337"/>
    <lineage>
        <taxon>Eukaryota</taxon>
        <taxon>Metazoa</taxon>
        <taxon>Ecdysozoa</taxon>
        <taxon>Arthropoda</taxon>
        <taxon>Chelicerata</taxon>
        <taxon>Arachnida</taxon>
        <taxon>Araneae</taxon>
        <taxon>Araneomorphae</taxon>
        <taxon>Entelegynae</taxon>
        <taxon>Eresoidea</taxon>
        <taxon>Eresidae</taxon>
        <taxon>Eresus</taxon>
    </lineage>
</organism>
<dbReference type="InterPro" id="IPR036645">
    <property type="entry name" value="Elafin-like_sf"/>
</dbReference>
<proteinExistence type="predicted"/>
<evidence type="ECO:0000256" key="3">
    <source>
        <dbReference type="ARBA" id="ARBA00022729"/>
    </source>
</evidence>
<reference evidence="5" key="1">
    <citation type="submission" date="2017-05" db="EMBL/GenBank/DDBJ databases">
        <authorList>
            <person name="Song R."/>
            <person name="Chenine A.L."/>
            <person name="Ruprecht R.M."/>
        </authorList>
    </citation>
    <scope>NUCLEOTIDE SEQUENCE</scope>
</reference>
<evidence type="ECO:0000313" key="5">
    <source>
        <dbReference type="EMBL" id="SNX34614.1"/>
    </source>
</evidence>
<dbReference type="GO" id="GO:0090729">
    <property type="term" value="F:toxin activity"/>
    <property type="evidence" value="ECO:0007669"/>
    <property type="project" value="UniProtKB-KW"/>
</dbReference>
<dbReference type="EMBL" id="HAHE01000138">
    <property type="protein sequence ID" value="SNX33930.1"/>
    <property type="molecule type" value="Transcribed_RNA"/>
</dbReference>
<keyword evidence="2" id="KW-0800">Toxin</keyword>